<name>A0A1H6LSB8_9FLAO</name>
<keyword evidence="3" id="KW-1185">Reference proteome</keyword>
<sequence>MKKLLLAFGLFAGVLSYAQAWTGKGDQKLQVGLNAWGNGTGITGTYDYGLSKIVSLGGGANIYFSDYKDDNKDNNFFIFGRVNFHLQDPLNLPSQWDIYPGVDLGVLGKDFGLGVHLGVRYFFNDSVGAYIEAGNNGSIGVSFNF</sequence>
<keyword evidence="1" id="KW-0732">Signal</keyword>
<dbReference type="EMBL" id="FNWX01000051">
    <property type="protein sequence ID" value="SEH91633.1"/>
    <property type="molecule type" value="Genomic_DNA"/>
</dbReference>
<reference evidence="3" key="1">
    <citation type="submission" date="2016-10" db="EMBL/GenBank/DDBJ databases">
        <authorList>
            <person name="Varghese N."/>
            <person name="Submissions S."/>
        </authorList>
    </citation>
    <scope>NUCLEOTIDE SEQUENCE [LARGE SCALE GENOMIC DNA]</scope>
    <source>
        <strain evidence="3">DSM 19326</strain>
    </source>
</reference>
<protein>
    <recommendedName>
        <fullName evidence="4">Outer membrane protein beta-barrel domain-containing protein</fullName>
    </recommendedName>
</protein>
<dbReference type="InterPro" id="IPR046588">
    <property type="entry name" value="DUF6646"/>
</dbReference>
<evidence type="ECO:0000256" key="1">
    <source>
        <dbReference type="SAM" id="SignalP"/>
    </source>
</evidence>
<feature type="chain" id="PRO_5011651100" description="Outer membrane protein beta-barrel domain-containing protein" evidence="1">
    <location>
        <begin position="21"/>
        <end position="145"/>
    </location>
</feature>
<dbReference type="Pfam" id="PF20351">
    <property type="entry name" value="DUF6646"/>
    <property type="match status" value="1"/>
</dbReference>
<gene>
    <name evidence="2" type="ORF">SAMN05421793_15115</name>
</gene>
<proteinExistence type="predicted"/>
<evidence type="ECO:0000313" key="3">
    <source>
        <dbReference type="Proteomes" id="UP000198555"/>
    </source>
</evidence>
<evidence type="ECO:0008006" key="4">
    <source>
        <dbReference type="Google" id="ProtNLM"/>
    </source>
</evidence>
<accession>A0A1H6LSB8</accession>
<dbReference type="STRING" id="420404.SAMN05421793_15115"/>
<evidence type="ECO:0000313" key="2">
    <source>
        <dbReference type="EMBL" id="SEH91633.1"/>
    </source>
</evidence>
<feature type="signal peptide" evidence="1">
    <location>
        <begin position="1"/>
        <end position="20"/>
    </location>
</feature>
<dbReference type="Proteomes" id="UP000198555">
    <property type="component" value="Unassembled WGS sequence"/>
</dbReference>
<organism evidence="2 3">
    <name type="scientific">Epilithonimonas hominis</name>
    <dbReference type="NCBI Taxonomy" id="420404"/>
    <lineage>
        <taxon>Bacteria</taxon>
        <taxon>Pseudomonadati</taxon>
        <taxon>Bacteroidota</taxon>
        <taxon>Flavobacteriia</taxon>
        <taxon>Flavobacteriales</taxon>
        <taxon>Weeksellaceae</taxon>
        <taxon>Chryseobacterium group</taxon>
        <taxon>Epilithonimonas</taxon>
    </lineage>
</organism>
<dbReference type="AlphaFoldDB" id="A0A1H6LSB8"/>
<dbReference type="RefSeq" id="WP_089770905.1">
    <property type="nucleotide sequence ID" value="NZ_DALZAR010000025.1"/>
</dbReference>